<proteinExistence type="predicted"/>
<dbReference type="InterPro" id="IPR010620">
    <property type="entry name" value="SBBP_repeat"/>
</dbReference>
<organism evidence="1 2">
    <name type="scientific">Hymenobacter cellulosilyticus</name>
    <dbReference type="NCBI Taxonomy" id="2932248"/>
    <lineage>
        <taxon>Bacteria</taxon>
        <taxon>Pseudomonadati</taxon>
        <taxon>Bacteroidota</taxon>
        <taxon>Cytophagia</taxon>
        <taxon>Cytophagales</taxon>
        <taxon>Hymenobacteraceae</taxon>
        <taxon>Hymenobacter</taxon>
    </lineage>
</organism>
<sequence>MTASANDAFIAKLDPAGTYQWGVQAGGTGNDFANNLALDASGNCFVTGSFERTAQFGPLPSLTSIGDHDGFTAMLTSGGVWRWATPAAGRRTDNGICIAVGPGHTTYIGGEVFEYPVKLGTSPGLSINGPVIGIPSFVARMGPTTA</sequence>
<dbReference type="AlphaFoldDB" id="A0A8T9PXK8"/>
<name>A0A8T9PXK8_9BACT</name>
<protein>
    <submittedName>
        <fullName evidence="1">SBBP repeat-containing protein</fullName>
    </submittedName>
</protein>
<dbReference type="KEGG" id="hcu:MUN79_14520"/>
<keyword evidence="2" id="KW-1185">Reference proteome</keyword>
<dbReference type="Pfam" id="PF06739">
    <property type="entry name" value="SBBP"/>
    <property type="match status" value="1"/>
</dbReference>
<gene>
    <name evidence="1" type="ORF">MUN79_14520</name>
</gene>
<dbReference type="EMBL" id="CP095046">
    <property type="protein sequence ID" value="UOQ70004.1"/>
    <property type="molecule type" value="Genomic_DNA"/>
</dbReference>
<reference evidence="1" key="1">
    <citation type="submission" date="2022-04" db="EMBL/GenBank/DDBJ databases">
        <title>Hymenobacter sp. isolated from the air.</title>
        <authorList>
            <person name="Won M."/>
            <person name="Lee C.-M."/>
            <person name="Woen H.-Y."/>
            <person name="Kwon S.-W."/>
        </authorList>
    </citation>
    <scope>NUCLEOTIDE SEQUENCE</scope>
    <source>
        <strain evidence="1">5116S-3</strain>
    </source>
</reference>
<dbReference type="Proteomes" id="UP000831796">
    <property type="component" value="Chromosome"/>
</dbReference>
<dbReference type="SUPFAM" id="SSF101898">
    <property type="entry name" value="NHL repeat"/>
    <property type="match status" value="1"/>
</dbReference>
<evidence type="ECO:0000313" key="1">
    <source>
        <dbReference type="EMBL" id="UOQ70004.1"/>
    </source>
</evidence>
<evidence type="ECO:0000313" key="2">
    <source>
        <dbReference type="Proteomes" id="UP000831796"/>
    </source>
</evidence>
<accession>A0A8T9PXK8</accession>
<dbReference type="RefSeq" id="WP_244673428.1">
    <property type="nucleotide sequence ID" value="NZ_CP095046.1"/>
</dbReference>